<evidence type="ECO:0000313" key="3">
    <source>
        <dbReference type="Proteomes" id="UP001153269"/>
    </source>
</evidence>
<gene>
    <name evidence="2" type="ORF">PLEPLA_LOCUS21748</name>
</gene>
<feature type="compositionally biased region" description="Basic residues" evidence="1">
    <location>
        <begin position="55"/>
        <end position="64"/>
    </location>
</feature>
<dbReference type="AlphaFoldDB" id="A0A9N7UNG6"/>
<name>A0A9N7UNG6_PLEPL</name>
<accession>A0A9N7UNG6</accession>
<dbReference type="EMBL" id="CADEAL010001580">
    <property type="protein sequence ID" value="CAB1433657.1"/>
    <property type="molecule type" value="Genomic_DNA"/>
</dbReference>
<keyword evidence="3" id="KW-1185">Reference proteome</keyword>
<evidence type="ECO:0000256" key="1">
    <source>
        <dbReference type="SAM" id="MobiDB-lite"/>
    </source>
</evidence>
<reference evidence="2" key="1">
    <citation type="submission" date="2020-03" db="EMBL/GenBank/DDBJ databases">
        <authorList>
            <person name="Weist P."/>
        </authorList>
    </citation>
    <scope>NUCLEOTIDE SEQUENCE</scope>
</reference>
<sequence>MVRRTDTWLRLRRRVEMGEWSMGLCRRRIWGCWQSGQRERTEKGTEEEEEEEERKRKKRRRNKQGKMSLLRLLTVSLEDLRLLMLEARSHDQALLGYARTNHHAANLRSPPTALKT</sequence>
<organism evidence="2 3">
    <name type="scientific">Pleuronectes platessa</name>
    <name type="common">European plaice</name>
    <dbReference type="NCBI Taxonomy" id="8262"/>
    <lineage>
        <taxon>Eukaryota</taxon>
        <taxon>Metazoa</taxon>
        <taxon>Chordata</taxon>
        <taxon>Craniata</taxon>
        <taxon>Vertebrata</taxon>
        <taxon>Euteleostomi</taxon>
        <taxon>Actinopterygii</taxon>
        <taxon>Neopterygii</taxon>
        <taxon>Teleostei</taxon>
        <taxon>Neoteleostei</taxon>
        <taxon>Acanthomorphata</taxon>
        <taxon>Carangaria</taxon>
        <taxon>Pleuronectiformes</taxon>
        <taxon>Pleuronectoidei</taxon>
        <taxon>Pleuronectidae</taxon>
        <taxon>Pleuronectes</taxon>
    </lineage>
</organism>
<comment type="caution">
    <text evidence="2">The sequence shown here is derived from an EMBL/GenBank/DDBJ whole genome shotgun (WGS) entry which is preliminary data.</text>
</comment>
<protein>
    <submittedName>
        <fullName evidence="2">Uncharacterized protein</fullName>
    </submittedName>
</protein>
<dbReference type="Proteomes" id="UP001153269">
    <property type="component" value="Unassembled WGS sequence"/>
</dbReference>
<evidence type="ECO:0000313" key="2">
    <source>
        <dbReference type="EMBL" id="CAB1433657.1"/>
    </source>
</evidence>
<proteinExistence type="predicted"/>
<feature type="region of interest" description="Disordered" evidence="1">
    <location>
        <begin position="36"/>
        <end position="64"/>
    </location>
</feature>